<dbReference type="GeneID" id="93647643"/>
<keyword evidence="1" id="KW-0539">Nucleus</keyword>
<sequence length="807" mass="90943">MKVRIPLVSTKDSLILHLPKTALSINECPKTSLSLMIRQKMKFLLNSIYGILTSDTKEQEKRRRIIRLYTNESNELIKMLTLSLSSKYIPKLELLETKTFRLQKYNTDQEQLADELVYKCGELKMQTSSSFDVSRALDVFFRQEVDFPSEALVLAKTFAPAPSTQTAFVRIEQLLRLHIQKSGIWKSQDISFTFDEGRLILRSYGFKSTLFLHASIDEPQWHLVSIEPIEYDAKPISPKVIRGGNMLKELVEATKYVKVLLEIEEIFKTLKEAAEKKTFEISISGTSKEFVVTMLGIIKLEVGINKNWNGPSIFCLFHHQNKTQVFKEEILSHVFSEIDALIQKTYSPHASFTAEKGLFYRGGTFSTLRDLNREITQARVETHTHTPGVIIKEKANVLVQEKVVQTNILIRDASNDYLALAWGEGHFAAPRVFFGKWSGTTPHAQELHVLLPSASAAPRTLSGAVFGLGGISTTHSPKHLIQMLTERPRQMLSLISAYKAIWMVKGIEGMISLDKNIELIVCKALSVTIEGKDNEKNLTEIIGPKINVKDKLCKEEIQRIVWTGVVVLGILSKHMLVLPKRYKQMILSGSINHPKNSTENEMVLLEDKVQLVLAYTKGAIHCTSEHLLVSAWANAALRSTTILGFSQIFELQNVLLMPRLISTVRVNGILGGSLAKTCGIAVVYTVTDTIELRWTGRSQAFGGVFSDIDQLRESSNALVFPLSALSLFLERIGGLFERERVALFGETFRVENEKTVYKFRLAHTTTLECTTLEGGKLADEIKQIIETSPDPEKDLLDRHLFLYPNTS</sequence>
<comment type="similarity">
    <text evidence="1">Belongs to the Mediator complex subunit 14 family.</text>
</comment>
<dbReference type="Proteomes" id="UP000185944">
    <property type="component" value="Unassembled WGS sequence"/>
</dbReference>
<dbReference type="EMBL" id="LTDL01000041">
    <property type="protein sequence ID" value="OAG29220.1"/>
    <property type="molecule type" value="Genomic_DNA"/>
</dbReference>
<dbReference type="InterPro" id="IPR055122">
    <property type="entry name" value="Med14_N"/>
</dbReference>
<dbReference type="RefSeq" id="XP_067543899.1">
    <property type="nucleotide sequence ID" value="XM_067688711.1"/>
</dbReference>
<accession>A0A177ECV4</accession>
<dbReference type="VEuPathDB" id="MicrosporidiaDB:NEDG_01293"/>
<evidence type="ECO:0000313" key="3">
    <source>
        <dbReference type="EMBL" id="OAG29220.1"/>
    </source>
</evidence>
<proteinExistence type="inferred from homology"/>
<evidence type="ECO:0000259" key="2">
    <source>
        <dbReference type="Pfam" id="PF08638"/>
    </source>
</evidence>
<protein>
    <recommendedName>
        <fullName evidence="1">Mediator of RNA polymerase II transcription subunit 14</fullName>
    </recommendedName>
    <alternativeName>
        <fullName evidence="1">Mediator complex subunit 14</fullName>
    </alternativeName>
</protein>
<evidence type="ECO:0000256" key="1">
    <source>
        <dbReference type="RuleBase" id="RU365082"/>
    </source>
</evidence>
<keyword evidence="4" id="KW-1185">Reference proteome</keyword>
<comment type="caution">
    <text evidence="3">The sequence shown here is derived from an EMBL/GenBank/DDBJ whole genome shotgun (WGS) entry which is preliminary data.</text>
</comment>
<reference evidence="3 4" key="1">
    <citation type="submission" date="2016-02" db="EMBL/GenBank/DDBJ databases">
        <title>Discovery of a natural microsporidian pathogen with a broad tissue tropism in Caenorhabditis elegans.</title>
        <authorList>
            <person name="Luallen R.J."/>
            <person name="Reinke A.W."/>
            <person name="Tong L."/>
            <person name="Botts M.R."/>
            <person name="Felix M.-A."/>
            <person name="Troemel E.R."/>
        </authorList>
    </citation>
    <scope>NUCLEOTIDE SEQUENCE [LARGE SCALE GENOMIC DNA]</scope>
    <source>
        <strain evidence="3 4">JUm2807</strain>
    </source>
</reference>
<dbReference type="GO" id="GO:0003712">
    <property type="term" value="F:transcription coregulator activity"/>
    <property type="evidence" value="ECO:0007669"/>
    <property type="project" value="UniProtKB-UniRule"/>
</dbReference>
<comment type="subcellular location">
    <subcellularLocation>
        <location evidence="1">Nucleus</location>
    </subcellularLocation>
</comment>
<feature type="domain" description="Mediator complex subunit MED14 N-terminal" evidence="2">
    <location>
        <begin position="41"/>
        <end position="202"/>
    </location>
</feature>
<keyword evidence="1" id="KW-0804">Transcription</keyword>
<dbReference type="Pfam" id="PF08638">
    <property type="entry name" value="Med14"/>
    <property type="match status" value="1"/>
</dbReference>
<dbReference type="OrthoDB" id="2194720at2759"/>
<organism evidence="3 4">
    <name type="scientific">Nematocida displodere</name>
    <dbReference type="NCBI Taxonomy" id="1805483"/>
    <lineage>
        <taxon>Eukaryota</taxon>
        <taxon>Fungi</taxon>
        <taxon>Fungi incertae sedis</taxon>
        <taxon>Microsporidia</taxon>
        <taxon>Nematocida</taxon>
    </lineage>
</organism>
<keyword evidence="1" id="KW-0010">Activator</keyword>
<comment type="subunit">
    <text evidence="1">Component of the Mediator complex.</text>
</comment>
<dbReference type="GO" id="GO:0016592">
    <property type="term" value="C:mediator complex"/>
    <property type="evidence" value="ECO:0007669"/>
    <property type="project" value="UniProtKB-UniRule"/>
</dbReference>
<dbReference type="AlphaFoldDB" id="A0A177ECV4"/>
<comment type="function">
    <text evidence="1">Component of the Mediator complex, a coactivator involved in the regulated transcription of nearly all RNA polymerase II-dependent genes. Mediator functions as a bridge to convey information from gene-specific regulatory proteins to the basal RNA polymerase II transcription machinery. Mediator is recruited to promoters by direct interactions with regulatory proteins and serves as a scaffold for the assembly of a functional preinitiation complex with RNA polymerase II and the general transcription factors.</text>
</comment>
<evidence type="ECO:0000313" key="4">
    <source>
        <dbReference type="Proteomes" id="UP000185944"/>
    </source>
</evidence>
<name>A0A177ECV4_9MICR</name>
<gene>
    <name evidence="3" type="ORF">NEDG_01293</name>
</gene>
<keyword evidence="1" id="KW-0805">Transcription regulation</keyword>